<dbReference type="Gene3D" id="2.40.160.200">
    <property type="entry name" value="LURP1-related"/>
    <property type="match status" value="1"/>
</dbReference>
<keyword evidence="2" id="KW-0472">Membrane</keyword>
<dbReference type="EMBL" id="JAYKXN010000004">
    <property type="protein sequence ID" value="KAK7294806.1"/>
    <property type="molecule type" value="Genomic_DNA"/>
</dbReference>
<dbReference type="Proteomes" id="UP001359559">
    <property type="component" value="Unassembled WGS sequence"/>
</dbReference>
<gene>
    <name evidence="3" type="ORF">RJT34_17703</name>
</gene>
<organism evidence="3 4">
    <name type="scientific">Clitoria ternatea</name>
    <name type="common">Butterfly pea</name>
    <dbReference type="NCBI Taxonomy" id="43366"/>
    <lineage>
        <taxon>Eukaryota</taxon>
        <taxon>Viridiplantae</taxon>
        <taxon>Streptophyta</taxon>
        <taxon>Embryophyta</taxon>
        <taxon>Tracheophyta</taxon>
        <taxon>Spermatophyta</taxon>
        <taxon>Magnoliopsida</taxon>
        <taxon>eudicotyledons</taxon>
        <taxon>Gunneridae</taxon>
        <taxon>Pentapetalae</taxon>
        <taxon>rosids</taxon>
        <taxon>fabids</taxon>
        <taxon>Fabales</taxon>
        <taxon>Fabaceae</taxon>
        <taxon>Papilionoideae</taxon>
        <taxon>50 kb inversion clade</taxon>
        <taxon>NPAAA clade</taxon>
        <taxon>indigoferoid/millettioid clade</taxon>
        <taxon>Phaseoleae</taxon>
        <taxon>Clitoria</taxon>
    </lineage>
</organism>
<dbReference type="PANTHER" id="PTHR31087">
    <property type="match status" value="1"/>
</dbReference>
<comment type="similarity">
    <text evidence="1">Belongs to the LOR family.</text>
</comment>
<proteinExistence type="inferred from homology"/>
<feature type="transmembrane region" description="Helical" evidence="2">
    <location>
        <begin position="151"/>
        <end position="172"/>
    </location>
</feature>
<dbReference type="SUPFAM" id="SSF54518">
    <property type="entry name" value="Tubby C-terminal domain-like"/>
    <property type="match status" value="1"/>
</dbReference>
<accession>A0AAN9JAR5</accession>
<dbReference type="AlphaFoldDB" id="A0AAN9JAR5"/>
<evidence type="ECO:0000256" key="2">
    <source>
        <dbReference type="SAM" id="Phobius"/>
    </source>
</evidence>
<dbReference type="InterPro" id="IPR007612">
    <property type="entry name" value="LOR"/>
</dbReference>
<evidence type="ECO:0000313" key="4">
    <source>
        <dbReference type="Proteomes" id="UP001359559"/>
    </source>
</evidence>
<keyword evidence="2" id="KW-0812">Transmembrane</keyword>
<dbReference type="PANTHER" id="PTHR31087:SF58">
    <property type="entry name" value="OS07G0230700 PROTEIN"/>
    <property type="match status" value="1"/>
</dbReference>
<dbReference type="Pfam" id="PF04525">
    <property type="entry name" value="LOR"/>
    <property type="match status" value="1"/>
</dbReference>
<sequence>MANDQFSVISDSYCVPYYVDLRIDTKTGVTYDRNGQVHFSTEAPLWTLHHRRVLLGAGRNPVVTLYKERKLTHGRWNVFKGESNDSSQLLFTVKKSSKFQRGDLKLHVFLANNIDGNVCDFRVNVGCGKSLCDVYDGESQKIIAKMEKNDGFNVLILPNVDYAFIVALLLIIEEMHDYYDSTKAVAQGISQGLTLSMGVVQMINGGGI</sequence>
<keyword evidence="2" id="KW-1133">Transmembrane helix</keyword>
<comment type="caution">
    <text evidence="3">The sequence shown here is derived from an EMBL/GenBank/DDBJ whole genome shotgun (WGS) entry which is preliminary data.</text>
</comment>
<name>A0AAN9JAR5_CLITE</name>
<protein>
    <submittedName>
        <fullName evidence="3">Uncharacterized protein</fullName>
    </submittedName>
</protein>
<evidence type="ECO:0000256" key="1">
    <source>
        <dbReference type="ARBA" id="ARBA00005437"/>
    </source>
</evidence>
<keyword evidence="4" id="KW-1185">Reference proteome</keyword>
<evidence type="ECO:0000313" key="3">
    <source>
        <dbReference type="EMBL" id="KAK7294806.1"/>
    </source>
</evidence>
<reference evidence="3 4" key="1">
    <citation type="submission" date="2024-01" db="EMBL/GenBank/DDBJ databases">
        <title>The genomes of 5 underutilized Papilionoideae crops provide insights into root nodulation and disease resistance.</title>
        <authorList>
            <person name="Yuan L."/>
        </authorList>
    </citation>
    <scope>NUCLEOTIDE SEQUENCE [LARGE SCALE GENOMIC DNA]</scope>
    <source>
        <strain evidence="3">LY-2023</strain>
        <tissue evidence="3">Leaf</tissue>
    </source>
</reference>
<dbReference type="InterPro" id="IPR038595">
    <property type="entry name" value="LOR_sf"/>
</dbReference>
<dbReference type="InterPro" id="IPR025659">
    <property type="entry name" value="Tubby-like_C"/>
</dbReference>